<dbReference type="InterPro" id="IPR012373">
    <property type="entry name" value="Ferrdict_sens_TM"/>
</dbReference>
<evidence type="ECO:0000259" key="3">
    <source>
        <dbReference type="Pfam" id="PF16220"/>
    </source>
</evidence>
<dbReference type="GO" id="GO:0016989">
    <property type="term" value="F:sigma factor antagonist activity"/>
    <property type="evidence" value="ECO:0007669"/>
    <property type="project" value="TreeGrafter"/>
</dbReference>
<protein>
    <submittedName>
        <fullName evidence="4">Putative iron siderophore sensor protein</fullName>
    </submittedName>
</protein>
<evidence type="ECO:0000259" key="2">
    <source>
        <dbReference type="Pfam" id="PF04773"/>
    </source>
</evidence>
<dbReference type="PANTHER" id="PTHR30273:SF2">
    <property type="entry name" value="PROTEIN FECR"/>
    <property type="match status" value="1"/>
</dbReference>
<accession>A0A120CTW3</accession>
<organism evidence="4 5">
    <name type="scientific">Hyphomicrobium sulfonivorans</name>
    <dbReference type="NCBI Taxonomy" id="121290"/>
    <lineage>
        <taxon>Bacteria</taxon>
        <taxon>Pseudomonadati</taxon>
        <taxon>Pseudomonadota</taxon>
        <taxon>Alphaproteobacteria</taxon>
        <taxon>Hyphomicrobiales</taxon>
        <taxon>Hyphomicrobiaceae</taxon>
        <taxon>Hyphomicrobium</taxon>
    </lineage>
</organism>
<keyword evidence="1" id="KW-0812">Transmembrane</keyword>
<dbReference type="InterPro" id="IPR032623">
    <property type="entry name" value="FecR_N"/>
</dbReference>
<name>A0A120CTW3_HYPSL</name>
<comment type="caution">
    <text evidence="4">The sequence shown here is derived from an EMBL/GenBank/DDBJ whole genome shotgun (WGS) entry which is preliminary data.</text>
</comment>
<dbReference type="Pfam" id="PF16220">
    <property type="entry name" value="DUF4880"/>
    <property type="match status" value="1"/>
</dbReference>
<evidence type="ECO:0000256" key="1">
    <source>
        <dbReference type="SAM" id="Phobius"/>
    </source>
</evidence>
<proteinExistence type="predicted"/>
<evidence type="ECO:0000313" key="5">
    <source>
        <dbReference type="Proteomes" id="UP000059074"/>
    </source>
</evidence>
<dbReference type="PIRSF" id="PIRSF018266">
    <property type="entry name" value="FecR"/>
    <property type="match status" value="1"/>
</dbReference>
<dbReference type="PATRIC" id="fig|121290.4.peg.645"/>
<keyword evidence="1" id="KW-1133">Transmembrane helix</keyword>
<dbReference type="RefSeq" id="WP_068464038.1">
    <property type="nucleotide sequence ID" value="NZ_LMTR01000082.1"/>
</dbReference>
<keyword evidence="1" id="KW-0472">Membrane</keyword>
<reference evidence="4 5" key="1">
    <citation type="submission" date="2015-10" db="EMBL/GenBank/DDBJ databases">
        <title>Transcriptomic analysis of a linuron degrading triple-species bacterial consortium.</title>
        <authorList>
            <person name="Albers P."/>
        </authorList>
    </citation>
    <scope>NUCLEOTIDE SEQUENCE [LARGE SCALE GENOMIC DNA]</scope>
    <source>
        <strain evidence="4 5">WDL6</strain>
    </source>
</reference>
<dbReference type="OrthoDB" id="9798846at2"/>
<sequence length="326" mass="34496">MSPKPTYPSKALSNEALEWIVRLNSGAARKSDRTAFAAWRAQSAEHEAAAAEAETLWRDADNLHADPESGLIRLGGRKKLRVSRRTVLRGLAGVGGGAVGAYWASGAMRPLMADHATGVGEVGTVDLPDGTRVVLNAMSALNVDYSPQLRRIALLQGQAYFEVMRDTARPFEVSARGATVTALGTAFDVDSGLASGRVSVFVAQNAVRVQSTFERATDSVILSAGHRVLVSGAGRIGASVAQDPAAALAWRTGMLIAEGETLEDVIAALRTYSNGWIIIQDADVRELKVNAVLDLRTPQESLDALAAGLPIRVMRLSNLVTVISAA</sequence>
<dbReference type="Gene3D" id="2.60.120.1440">
    <property type="match status" value="1"/>
</dbReference>
<gene>
    <name evidence="4" type="ORF">APY04_3039</name>
</gene>
<feature type="domain" description="FecR N-terminal" evidence="3">
    <location>
        <begin position="15"/>
        <end position="56"/>
    </location>
</feature>
<dbReference type="EMBL" id="LMTR01000082">
    <property type="protein sequence ID" value="KWT65290.1"/>
    <property type="molecule type" value="Genomic_DNA"/>
</dbReference>
<evidence type="ECO:0000313" key="4">
    <source>
        <dbReference type="EMBL" id="KWT65290.1"/>
    </source>
</evidence>
<dbReference type="InterPro" id="IPR006860">
    <property type="entry name" value="FecR"/>
</dbReference>
<dbReference type="PANTHER" id="PTHR30273">
    <property type="entry name" value="PERIPLASMIC SIGNAL SENSOR AND SIGMA FACTOR ACTIVATOR FECR-RELATED"/>
    <property type="match status" value="1"/>
</dbReference>
<dbReference type="AlphaFoldDB" id="A0A120CTW3"/>
<dbReference type="Pfam" id="PF04773">
    <property type="entry name" value="FecR"/>
    <property type="match status" value="1"/>
</dbReference>
<keyword evidence="5" id="KW-1185">Reference proteome</keyword>
<dbReference type="Proteomes" id="UP000059074">
    <property type="component" value="Unassembled WGS sequence"/>
</dbReference>
<feature type="transmembrane region" description="Helical" evidence="1">
    <location>
        <begin position="86"/>
        <end position="104"/>
    </location>
</feature>
<dbReference type="STRING" id="121290.APY04_3039"/>
<feature type="domain" description="FecR protein" evidence="2">
    <location>
        <begin position="114"/>
        <end position="207"/>
    </location>
</feature>